<organism evidence="7 8">
    <name type="scientific">Miscanthus lutarioriparius</name>
    <dbReference type="NCBI Taxonomy" id="422564"/>
    <lineage>
        <taxon>Eukaryota</taxon>
        <taxon>Viridiplantae</taxon>
        <taxon>Streptophyta</taxon>
        <taxon>Embryophyta</taxon>
        <taxon>Tracheophyta</taxon>
        <taxon>Spermatophyta</taxon>
        <taxon>Magnoliopsida</taxon>
        <taxon>Liliopsida</taxon>
        <taxon>Poales</taxon>
        <taxon>Poaceae</taxon>
        <taxon>PACMAD clade</taxon>
        <taxon>Panicoideae</taxon>
        <taxon>Andropogonodae</taxon>
        <taxon>Andropogoneae</taxon>
        <taxon>Saccharinae</taxon>
        <taxon>Miscanthus</taxon>
    </lineage>
</organism>
<dbReference type="GO" id="GO:0003700">
    <property type="term" value="F:DNA-binding transcription factor activity"/>
    <property type="evidence" value="ECO:0007669"/>
    <property type="project" value="InterPro"/>
</dbReference>
<dbReference type="Pfam" id="PF02365">
    <property type="entry name" value="NAM"/>
    <property type="match status" value="1"/>
</dbReference>
<dbReference type="Pfam" id="PF05699">
    <property type="entry name" value="Dimer_Tnp_hAT"/>
    <property type="match status" value="1"/>
</dbReference>
<dbReference type="InterPro" id="IPR044799">
    <property type="entry name" value="SOG1-like"/>
</dbReference>
<keyword evidence="3" id="KW-0804">Transcription</keyword>
<feature type="region of interest" description="Disordered" evidence="5">
    <location>
        <begin position="976"/>
        <end position="1013"/>
    </location>
</feature>
<gene>
    <name evidence="7" type="ORF">NCGR_LOCUS33431</name>
</gene>
<dbReference type="InterPro" id="IPR003441">
    <property type="entry name" value="NAC-dom"/>
</dbReference>
<keyword evidence="8" id="KW-1185">Reference proteome</keyword>
<dbReference type="SUPFAM" id="SSF53098">
    <property type="entry name" value="Ribonuclease H-like"/>
    <property type="match status" value="1"/>
</dbReference>
<dbReference type="PROSITE" id="PS51005">
    <property type="entry name" value="NAC"/>
    <property type="match status" value="1"/>
</dbReference>
<sequence>MTGSVSTTVFPLYPSLGSILRCRCSGFCLVRGATRAVFTVQLVLSTGYVGVRIRYGYYVVYWCSWDGVGTGHIRIRRWNRGTFVDEWPGLPKGVKFDPSDQELLWHLLAKIGKVGLKPHAFIDEFIPTIDSNEGLYYTHRQKLPGVKQDGSVSHFFHRTFKAYNTGTKKRRKINTNVVGEIRWNKTGKTKTSSNWWNAPWLQENNGYEKTNWVMHQYHVGTGEDEKDGEFVVSKLFYQQLPKPRENNSQGITAADALEPICAAVDLADCPPLMDWSSLPLQEDSRNQEIIDKFEHNCDQVNGHTELKDKEDILHHESKNVVIDDQDKHPSQDEKWWEGESQFCEDEHQKSRPRLAEYGHLPADDLKKDLEECQKLDDVHNTNLELECTPEFRLSQLVPGVQDPRPDAPSPFVDSLLPGGAAALPVTGNVASCGKVDPEVDWAMDQNIEDWQGKKRKAQGEYEEEHPYCPEPGEEEAAACDVPYTGAAAPSQRVTASNRGRKRGTTTPSIDMFFKPRTGLGDQPTVRSVLQEEAVKQKADLCMAKWFIAALVPFNASNSIFYQPMIDAVCAFGLGYKGPNFNQLRGPLLAKCVEETRSFVDGFCKTWRETGCTVMADGWTYRKRRTHQLLGLLPRRLFRDVVNFVGPEHAVHFVTDNSSNMVAAGRKLEDEFPSIYWSPCAAHCLNLILSDFGKENIVKTTIAHASSITKYIYNRCYPLYLMRKFTKGHEILRPAKICFTTNFIALQSIYKHKADLQAMVVSNDWITSAYYKEAQGKKFTRAVLDQNFWKDCAIVCQLSEPIVRVLRIVDSHGRPAMGYLFSSFHASRDEIVKRFQRKELVKPFLDYIDACAPNLQKLALRVLSQTCSASGCEISWSMFEHVHSKKRNRLEHQRLNDIVFVHCNLRLRQRSKTSTRNYDSISLDEIRKGNEAWVVEDNPPCLNAEELNEFRNELSALSIQCSDDMVLNLDEVEADAMDESEETLSSQDNELHDLGMGDEHCEEPEDEDWDPFYL</sequence>
<dbReference type="GO" id="GO:0005634">
    <property type="term" value="C:nucleus"/>
    <property type="evidence" value="ECO:0007669"/>
    <property type="project" value="TreeGrafter"/>
</dbReference>
<reference evidence="7" key="1">
    <citation type="submission" date="2020-10" db="EMBL/GenBank/DDBJ databases">
        <authorList>
            <person name="Han B."/>
            <person name="Lu T."/>
            <person name="Zhao Q."/>
            <person name="Huang X."/>
            <person name="Zhao Y."/>
        </authorList>
    </citation>
    <scope>NUCLEOTIDE SEQUENCE</scope>
</reference>
<evidence type="ECO:0000313" key="8">
    <source>
        <dbReference type="Proteomes" id="UP000604825"/>
    </source>
</evidence>
<dbReference type="GO" id="GO:0000976">
    <property type="term" value="F:transcription cis-regulatory region binding"/>
    <property type="evidence" value="ECO:0007669"/>
    <property type="project" value="TreeGrafter"/>
</dbReference>
<evidence type="ECO:0000256" key="2">
    <source>
        <dbReference type="ARBA" id="ARBA00023125"/>
    </source>
</evidence>
<evidence type="ECO:0000259" key="6">
    <source>
        <dbReference type="PROSITE" id="PS51005"/>
    </source>
</evidence>
<dbReference type="InterPro" id="IPR012337">
    <property type="entry name" value="RNaseH-like_sf"/>
</dbReference>
<dbReference type="SUPFAM" id="SSF101941">
    <property type="entry name" value="NAC domain"/>
    <property type="match status" value="1"/>
</dbReference>
<feature type="compositionally biased region" description="Acidic residues" evidence="5">
    <location>
        <begin position="999"/>
        <end position="1013"/>
    </location>
</feature>
<comment type="caution">
    <text evidence="7">The sequence shown here is derived from an EMBL/GenBank/DDBJ whole genome shotgun (WGS) entry which is preliminary data.</text>
</comment>
<dbReference type="Proteomes" id="UP000604825">
    <property type="component" value="Unassembled WGS sequence"/>
</dbReference>
<evidence type="ECO:0000256" key="1">
    <source>
        <dbReference type="ARBA" id="ARBA00023015"/>
    </source>
</evidence>
<dbReference type="AlphaFoldDB" id="A0A811Q2K8"/>
<accession>A0A811Q2K8</accession>
<evidence type="ECO:0000256" key="5">
    <source>
        <dbReference type="SAM" id="MobiDB-lite"/>
    </source>
</evidence>
<proteinExistence type="predicted"/>
<dbReference type="PANTHER" id="PTHR31079:SF9">
    <property type="entry name" value="SUPPRESSOR OF GAMMA RESPONSE 1"/>
    <property type="match status" value="1"/>
</dbReference>
<feature type="region of interest" description="Disordered" evidence="5">
    <location>
        <begin position="489"/>
        <end position="513"/>
    </location>
</feature>
<evidence type="ECO:0000313" key="7">
    <source>
        <dbReference type="EMBL" id="CAD6249616.1"/>
    </source>
</evidence>
<dbReference type="PANTHER" id="PTHR31079">
    <property type="entry name" value="NAC DOMAIN-CONTAINING PROTEIN 73"/>
    <property type="match status" value="1"/>
</dbReference>
<dbReference type="EMBL" id="CAJGYO010000008">
    <property type="protein sequence ID" value="CAD6249616.1"/>
    <property type="molecule type" value="Genomic_DNA"/>
</dbReference>
<dbReference type="InterPro" id="IPR007021">
    <property type="entry name" value="DUF659"/>
</dbReference>
<dbReference type="Pfam" id="PF04937">
    <property type="entry name" value="DUF659"/>
    <property type="match status" value="2"/>
</dbReference>
<dbReference type="InterPro" id="IPR008906">
    <property type="entry name" value="HATC_C_dom"/>
</dbReference>
<dbReference type="OrthoDB" id="749890at2759"/>
<keyword evidence="4" id="KW-0539">Nucleus</keyword>
<keyword evidence="2" id="KW-0238">DNA-binding</keyword>
<evidence type="ECO:0000256" key="3">
    <source>
        <dbReference type="ARBA" id="ARBA00023163"/>
    </source>
</evidence>
<name>A0A811Q2K8_9POAL</name>
<feature type="compositionally biased region" description="Basic and acidic residues" evidence="5">
    <location>
        <begin position="988"/>
        <end position="998"/>
    </location>
</feature>
<feature type="domain" description="NAC" evidence="6">
    <location>
        <begin position="90"/>
        <end position="238"/>
    </location>
</feature>
<dbReference type="Gene3D" id="2.170.150.80">
    <property type="entry name" value="NAC domain"/>
    <property type="match status" value="1"/>
</dbReference>
<evidence type="ECO:0000256" key="4">
    <source>
        <dbReference type="ARBA" id="ARBA00023242"/>
    </source>
</evidence>
<protein>
    <recommendedName>
        <fullName evidence="6">NAC domain-containing protein</fullName>
    </recommendedName>
</protein>
<dbReference type="InterPro" id="IPR036093">
    <property type="entry name" value="NAC_dom_sf"/>
</dbReference>
<keyword evidence="1" id="KW-0805">Transcription regulation</keyword>
<dbReference type="GO" id="GO:0046983">
    <property type="term" value="F:protein dimerization activity"/>
    <property type="evidence" value="ECO:0007669"/>
    <property type="project" value="InterPro"/>
</dbReference>